<accession>A0AAV4UDJ7</accession>
<dbReference type="EMBL" id="BPLR01012686">
    <property type="protein sequence ID" value="GIY55853.1"/>
    <property type="molecule type" value="Genomic_DNA"/>
</dbReference>
<organism evidence="1 2">
    <name type="scientific">Caerostris extrusa</name>
    <name type="common">Bark spider</name>
    <name type="synonym">Caerostris bankana</name>
    <dbReference type="NCBI Taxonomy" id="172846"/>
    <lineage>
        <taxon>Eukaryota</taxon>
        <taxon>Metazoa</taxon>
        <taxon>Ecdysozoa</taxon>
        <taxon>Arthropoda</taxon>
        <taxon>Chelicerata</taxon>
        <taxon>Arachnida</taxon>
        <taxon>Araneae</taxon>
        <taxon>Araneomorphae</taxon>
        <taxon>Entelegynae</taxon>
        <taxon>Araneoidea</taxon>
        <taxon>Araneidae</taxon>
        <taxon>Caerostris</taxon>
    </lineage>
</organism>
<reference evidence="1 2" key="1">
    <citation type="submission" date="2021-06" db="EMBL/GenBank/DDBJ databases">
        <title>Caerostris extrusa draft genome.</title>
        <authorList>
            <person name="Kono N."/>
            <person name="Arakawa K."/>
        </authorList>
    </citation>
    <scope>NUCLEOTIDE SEQUENCE [LARGE SCALE GENOMIC DNA]</scope>
</reference>
<dbReference type="SUPFAM" id="SSF54373">
    <property type="entry name" value="FAD-linked reductases, C-terminal domain"/>
    <property type="match status" value="1"/>
</dbReference>
<dbReference type="Proteomes" id="UP001054945">
    <property type="component" value="Unassembled WGS sequence"/>
</dbReference>
<evidence type="ECO:0000313" key="1">
    <source>
        <dbReference type="EMBL" id="GIY55853.1"/>
    </source>
</evidence>
<sequence length="151" mass="17263">MFIGVEWGGLTFQITMTPETNVGLLKWWFHRKQIQAKGSPLTSMQFLSASAYLNSKSDFPAVDFPDYKMSITEATSTQKMNSKSLLIKLQKVYKKMFEPCANKPLYICAVKALQPKSRGTVRLKSSKPCDPPVIDPNHFRIRETFRLTLRV</sequence>
<comment type="caution">
    <text evidence="1">The sequence shown here is derived from an EMBL/GenBank/DDBJ whole genome shotgun (WGS) entry which is preliminary data.</text>
</comment>
<name>A0AAV4UDJ7_CAEEX</name>
<dbReference type="Gene3D" id="3.30.560.10">
    <property type="entry name" value="Glucose Oxidase, domain 3"/>
    <property type="match status" value="1"/>
</dbReference>
<gene>
    <name evidence="1" type="primary">SDH_3</name>
    <name evidence="1" type="ORF">CEXT_18421</name>
</gene>
<protein>
    <submittedName>
        <fullName evidence="1">L-sorbose 1-dehydrogenase</fullName>
    </submittedName>
</protein>
<keyword evidence="2" id="KW-1185">Reference proteome</keyword>
<evidence type="ECO:0000313" key="2">
    <source>
        <dbReference type="Proteomes" id="UP001054945"/>
    </source>
</evidence>
<dbReference type="AlphaFoldDB" id="A0AAV4UDJ7"/>
<proteinExistence type="predicted"/>